<dbReference type="FunFam" id="3.40.640.10:FF:000046">
    <property type="entry name" value="Cystathionine gamma-lyase"/>
    <property type="match status" value="1"/>
</dbReference>
<keyword evidence="4 10" id="KW-0456">Lyase</keyword>
<evidence type="ECO:0000256" key="6">
    <source>
        <dbReference type="ARBA" id="ARBA00047517"/>
    </source>
</evidence>
<evidence type="ECO:0000256" key="5">
    <source>
        <dbReference type="ARBA" id="ARBA00046315"/>
    </source>
</evidence>
<dbReference type="GO" id="GO:0030170">
    <property type="term" value="F:pyridoxal phosphate binding"/>
    <property type="evidence" value="ECO:0007669"/>
    <property type="project" value="InterPro"/>
</dbReference>
<dbReference type="Pfam" id="PF01053">
    <property type="entry name" value="Cys_Met_Meta_PP"/>
    <property type="match status" value="1"/>
</dbReference>
<dbReference type="InterPro" id="IPR015421">
    <property type="entry name" value="PyrdxlP-dep_Trfase_major"/>
</dbReference>
<comment type="cofactor">
    <cofactor evidence="1 9">
        <name>pyridoxal 5'-phosphate</name>
        <dbReference type="ChEBI" id="CHEBI:597326"/>
    </cofactor>
</comment>
<evidence type="ECO:0000313" key="11">
    <source>
        <dbReference type="Proteomes" id="UP000199365"/>
    </source>
</evidence>
<evidence type="ECO:0000256" key="2">
    <source>
        <dbReference type="ARBA" id="ARBA00009077"/>
    </source>
</evidence>
<dbReference type="InterPro" id="IPR015424">
    <property type="entry name" value="PyrdxlP-dep_Trfase"/>
</dbReference>
<comment type="similarity">
    <text evidence="2 9">Belongs to the trans-sulfuration enzymes family.</text>
</comment>
<dbReference type="GO" id="GO:0019346">
    <property type="term" value="P:transsulfuration"/>
    <property type="evidence" value="ECO:0007669"/>
    <property type="project" value="InterPro"/>
</dbReference>
<name>A0A1H1KKA9_9BURK</name>
<comment type="catalytic activity">
    <reaction evidence="6">
        <text>L,L-cystathionine + H2O = L-homocysteine + pyruvate + NH4(+)</text>
        <dbReference type="Rhea" id="RHEA:13965"/>
        <dbReference type="ChEBI" id="CHEBI:15361"/>
        <dbReference type="ChEBI" id="CHEBI:15377"/>
        <dbReference type="ChEBI" id="CHEBI:28938"/>
        <dbReference type="ChEBI" id="CHEBI:58161"/>
        <dbReference type="ChEBI" id="CHEBI:58199"/>
    </reaction>
</comment>
<evidence type="ECO:0000256" key="3">
    <source>
        <dbReference type="ARBA" id="ARBA00022898"/>
    </source>
</evidence>
<evidence type="ECO:0000256" key="7">
    <source>
        <dbReference type="ARBA" id="ARBA00047625"/>
    </source>
</evidence>
<organism evidence="10 11">
    <name type="scientific">Paraburkholderia tuberum</name>
    <dbReference type="NCBI Taxonomy" id="157910"/>
    <lineage>
        <taxon>Bacteria</taxon>
        <taxon>Pseudomonadati</taxon>
        <taxon>Pseudomonadota</taxon>
        <taxon>Betaproteobacteria</taxon>
        <taxon>Burkholderiales</taxon>
        <taxon>Burkholderiaceae</taxon>
        <taxon>Paraburkholderia</taxon>
    </lineage>
</organism>
<dbReference type="PROSITE" id="PS00868">
    <property type="entry name" value="CYS_MET_METAB_PP"/>
    <property type="match status" value="1"/>
</dbReference>
<comment type="pathway">
    <text evidence="5">Amino-acid biosynthesis; L-methionine biosynthesis via de novo pathway; L-homocysteine from L-cystathionine: step 1/1.</text>
</comment>
<keyword evidence="11" id="KW-1185">Reference proteome</keyword>
<dbReference type="InterPro" id="IPR000277">
    <property type="entry name" value="Cys/Met-Metab_PyrdxlP-dep_enz"/>
</dbReference>
<dbReference type="SUPFAM" id="SSF53383">
    <property type="entry name" value="PLP-dependent transferases"/>
    <property type="match status" value="1"/>
</dbReference>
<sequence>MADHVFEQSTMCVHRAGASTEGFQSFSTPVYRASTIVFPNAQSYRDRSLRFPDGYSYGLMGTPTTRSLEEQLTRLAGGVRSVLVPSGQAAVSALMLTLLSQGDHVLIPDNVYPPVKQFSKEVLQRYGVAVDIYDPMNLQSLRSSIRVGRTKLIWIEAPGSTTMEVCDTRAIVSIAKENGVLTGCDNTWATSLFCKPISLGVDVVAEALTKYVGGHSDLLLGALSFASMDLYLQVREQLANLGVGVSPDDCSLALRGIETMSLRLAHVGSTALAFAQRLKDRPGIARVIHPALPESPGHEFWKRDFHGSTGVFSVQLQVHDTALVDRALGRLELFAIGASWGGTRSLVAPMSLDGQRSFGTSGSTSMYLRFSVGLESPLDLWRDIELMLSAFEFKWPDRR</sequence>
<dbReference type="Gene3D" id="3.90.1150.10">
    <property type="entry name" value="Aspartate Aminotransferase, domain 1"/>
    <property type="match status" value="1"/>
</dbReference>
<comment type="catalytic activity">
    <reaction evidence="7">
        <text>an S-substituted L-cysteine + H2O = a thiol + pyruvate + NH4(+)</text>
        <dbReference type="Rhea" id="RHEA:18121"/>
        <dbReference type="ChEBI" id="CHEBI:15361"/>
        <dbReference type="ChEBI" id="CHEBI:15377"/>
        <dbReference type="ChEBI" id="CHEBI:28938"/>
        <dbReference type="ChEBI" id="CHEBI:29256"/>
        <dbReference type="ChEBI" id="CHEBI:58717"/>
        <dbReference type="EC" id="4.4.1.13"/>
    </reaction>
</comment>
<dbReference type="InterPro" id="IPR006233">
    <property type="entry name" value="Cys_b_lyase_bac"/>
</dbReference>
<protein>
    <submittedName>
        <fullName evidence="10">Cystathionine beta-lyase</fullName>
    </submittedName>
</protein>
<dbReference type="GO" id="GO:0047804">
    <property type="term" value="F:cysteine-S-conjugate beta-lyase activity"/>
    <property type="evidence" value="ECO:0007669"/>
    <property type="project" value="UniProtKB-EC"/>
</dbReference>
<dbReference type="STRING" id="157910.SAMN05445850_8349"/>
<dbReference type="InterPro" id="IPR015422">
    <property type="entry name" value="PyrdxlP-dep_Trfase_small"/>
</dbReference>
<evidence type="ECO:0000313" key="10">
    <source>
        <dbReference type="EMBL" id="SDR62676.1"/>
    </source>
</evidence>
<evidence type="ECO:0000256" key="8">
    <source>
        <dbReference type="PIRSR" id="PIRSR001434-2"/>
    </source>
</evidence>
<dbReference type="RefSeq" id="WP_208524376.1">
    <property type="nucleotide sequence ID" value="NZ_FNKX01000005.1"/>
</dbReference>
<dbReference type="AlphaFoldDB" id="A0A1H1KKA9"/>
<accession>A0A1H1KKA9</accession>
<evidence type="ECO:0000256" key="1">
    <source>
        <dbReference type="ARBA" id="ARBA00001933"/>
    </source>
</evidence>
<feature type="modified residue" description="N6-(pyridoxal phosphate)lysine" evidence="8">
    <location>
        <position position="210"/>
    </location>
</feature>
<dbReference type="PANTHER" id="PTHR43500:SF1">
    <property type="entry name" value="CYSTATHIONINE BETA-LYASE-RELATED"/>
    <property type="match status" value="1"/>
</dbReference>
<evidence type="ECO:0000256" key="4">
    <source>
        <dbReference type="ARBA" id="ARBA00023239"/>
    </source>
</evidence>
<proteinExistence type="inferred from homology"/>
<dbReference type="PANTHER" id="PTHR43500">
    <property type="entry name" value="CYSTATHIONINE BETA-LYASE-RELATED"/>
    <property type="match status" value="1"/>
</dbReference>
<keyword evidence="3 8" id="KW-0663">Pyridoxal phosphate</keyword>
<dbReference type="Gene3D" id="3.40.640.10">
    <property type="entry name" value="Type I PLP-dependent aspartate aminotransferase-like (Major domain)"/>
    <property type="match status" value="1"/>
</dbReference>
<dbReference type="PIRSF" id="PIRSF001434">
    <property type="entry name" value="CGS"/>
    <property type="match status" value="1"/>
</dbReference>
<reference evidence="11" key="1">
    <citation type="submission" date="2016-10" db="EMBL/GenBank/DDBJ databases">
        <authorList>
            <person name="Varghese N."/>
            <person name="Submissions S."/>
        </authorList>
    </citation>
    <scope>NUCLEOTIDE SEQUENCE [LARGE SCALE GENOMIC DNA]</scope>
    <source>
        <strain evidence="11">DUS833</strain>
    </source>
</reference>
<dbReference type="Proteomes" id="UP000199365">
    <property type="component" value="Unassembled WGS sequence"/>
</dbReference>
<dbReference type="EMBL" id="FNKX01000005">
    <property type="protein sequence ID" value="SDR62676.1"/>
    <property type="molecule type" value="Genomic_DNA"/>
</dbReference>
<gene>
    <name evidence="10" type="ORF">SAMN05445850_8349</name>
</gene>
<evidence type="ECO:0000256" key="9">
    <source>
        <dbReference type="RuleBase" id="RU362118"/>
    </source>
</evidence>
<dbReference type="InterPro" id="IPR054542">
    <property type="entry name" value="Cys_met_metab_PP"/>
</dbReference>
<dbReference type="GO" id="GO:0019450">
    <property type="term" value="P:L-cysteine catabolic process to pyruvate"/>
    <property type="evidence" value="ECO:0007669"/>
    <property type="project" value="TreeGrafter"/>
</dbReference>